<sequence>MLQQLHREQREQETRYLGIVTKLDRRTRFEAQTARLATGNYLLPIEASWLTDLRRELLAFPNGRYDDQVDSLVQFLEWSASPRAKCSLDRDPVTGRPIGRLPRRRG</sequence>
<evidence type="ECO:0000313" key="2">
    <source>
        <dbReference type="Proteomes" id="UP000547011"/>
    </source>
</evidence>
<gene>
    <name evidence="1" type="ORF">GGR20_000889</name>
</gene>
<evidence type="ECO:0000313" key="1">
    <source>
        <dbReference type="EMBL" id="MBB4051271.1"/>
    </source>
</evidence>
<comment type="caution">
    <text evidence="1">The sequence shown here is derived from an EMBL/GenBank/DDBJ whole genome shotgun (WGS) entry which is preliminary data.</text>
</comment>
<dbReference type="NCBIfam" id="TIGR01630">
    <property type="entry name" value="psiM2_ORF9"/>
    <property type="match status" value="1"/>
</dbReference>
<dbReference type="EMBL" id="JACIEW010000001">
    <property type="protein sequence ID" value="MBB4051271.1"/>
    <property type="molecule type" value="Genomic_DNA"/>
</dbReference>
<reference evidence="1 2" key="1">
    <citation type="submission" date="2020-08" db="EMBL/GenBank/DDBJ databases">
        <title>Genomic Encyclopedia of Type Strains, Phase IV (KMG-IV): sequencing the most valuable type-strain genomes for metagenomic binning, comparative biology and taxonomic classification.</title>
        <authorList>
            <person name="Goeker M."/>
        </authorList>
    </citation>
    <scope>NUCLEOTIDE SEQUENCE [LARGE SCALE GENOMIC DNA]</scope>
    <source>
        <strain evidence="1 2">DSM 23447</strain>
    </source>
</reference>
<keyword evidence="2" id="KW-1185">Reference proteome</keyword>
<protein>
    <submittedName>
        <fullName evidence="1">Putative phage terminase large subunit-like protein</fullName>
    </submittedName>
</protein>
<organism evidence="1 2">
    <name type="scientific">Devosia subaequoris</name>
    <dbReference type="NCBI Taxonomy" id="395930"/>
    <lineage>
        <taxon>Bacteria</taxon>
        <taxon>Pseudomonadati</taxon>
        <taxon>Pseudomonadota</taxon>
        <taxon>Alphaproteobacteria</taxon>
        <taxon>Hyphomicrobiales</taxon>
        <taxon>Devosiaceae</taxon>
        <taxon>Devosia</taxon>
    </lineage>
</organism>
<name>A0A7W6IKG3_9HYPH</name>
<dbReference type="AlphaFoldDB" id="A0A7W6IKG3"/>
<proteinExistence type="predicted"/>
<dbReference type="Proteomes" id="UP000547011">
    <property type="component" value="Unassembled WGS sequence"/>
</dbReference>
<dbReference type="InterPro" id="IPR006517">
    <property type="entry name" value="Phage_terminase_lsu-like_C"/>
</dbReference>
<accession>A0A7W6IKG3</accession>